<dbReference type="EMBL" id="JACBZO010000001">
    <property type="protein sequence ID" value="NYI41316.1"/>
    <property type="molecule type" value="Genomic_DNA"/>
</dbReference>
<dbReference type="Pfam" id="PF11303">
    <property type="entry name" value="DUF3105"/>
    <property type="match status" value="1"/>
</dbReference>
<dbReference type="InterPro" id="IPR021454">
    <property type="entry name" value="DUF3105"/>
</dbReference>
<dbReference type="AlphaFoldDB" id="A0A7Y9Z9Y6"/>
<protein>
    <recommendedName>
        <fullName evidence="4">DUF3105 domain-containing protein</fullName>
    </recommendedName>
</protein>
<gene>
    <name evidence="2" type="ORF">BKA03_001435</name>
</gene>
<reference evidence="2 3" key="1">
    <citation type="submission" date="2020-07" db="EMBL/GenBank/DDBJ databases">
        <title>Sequencing the genomes of 1000 actinobacteria strains.</title>
        <authorList>
            <person name="Klenk H.-P."/>
        </authorList>
    </citation>
    <scope>NUCLEOTIDE SEQUENCE [LARGE SCALE GENOMIC DNA]</scope>
    <source>
        <strain evidence="2 3">DSM 19970</strain>
    </source>
</reference>
<evidence type="ECO:0000313" key="3">
    <source>
        <dbReference type="Proteomes" id="UP000547973"/>
    </source>
</evidence>
<accession>A0A7Y9Z9Y6</accession>
<proteinExistence type="predicted"/>
<feature type="transmembrane region" description="Helical" evidence="1">
    <location>
        <begin position="30"/>
        <end position="51"/>
    </location>
</feature>
<keyword evidence="1" id="KW-0812">Transmembrane</keyword>
<keyword evidence="3" id="KW-1185">Reference proteome</keyword>
<evidence type="ECO:0008006" key="4">
    <source>
        <dbReference type="Google" id="ProtNLM"/>
    </source>
</evidence>
<evidence type="ECO:0000256" key="1">
    <source>
        <dbReference type="SAM" id="Phobius"/>
    </source>
</evidence>
<dbReference type="RefSeq" id="WP_179397729.1">
    <property type="nucleotide sequence ID" value="NZ_JACBZO010000001.1"/>
</dbReference>
<keyword evidence="1" id="KW-1133">Transmembrane helix</keyword>
<sequence>MAQTPAVQNSASITARLRAEQRARDMRRRVLVIAVSVITALAIIGGVWGLLAGESRRVASEAQAAGLPIVGVKEMKGLSRDHVTALPEPTPSTSGGTILPPAGGPHDPVLQNCGVYSEPVATAKAVHSLEHGAVWIAYRSGLDQQQVDVLKAATRERTYTLLSPIDALDASVVLTAWGVQLELKDASDPRLKQFLNKYVQGEQTPEPGAPCSGGFGAPE</sequence>
<evidence type="ECO:0000313" key="2">
    <source>
        <dbReference type="EMBL" id="NYI41316.1"/>
    </source>
</evidence>
<dbReference type="Proteomes" id="UP000547973">
    <property type="component" value="Unassembled WGS sequence"/>
</dbReference>
<keyword evidence="1" id="KW-0472">Membrane</keyword>
<name>A0A7Y9Z9Y6_9MICO</name>
<comment type="caution">
    <text evidence="2">The sequence shown here is derived from an EMBL/GenBank/DDBJ whole genome shotgun (WGS) entry which is preliminary data.</text>
</comment>
<organism evidence="2 3">
    <name type="scientific">Demequina lutea</name>
    <dbReference type="NCBI Taxonomy" id="431489"/>
    <lineage>
        <taxon>Bacteria</taxon>
        <taxon>Bacillati</taxon>
        <taxon>Actinomycetota</taxon>
        <taxon>Actinomycetes</taxon>
        <taxon>Micrococcales</taxon>
        <taxon>Demequinaceae</taxon>
        <taxon>Demequina</taxon>
    </lineage>
</organism>